<organism evidence="2 3">
    <name type="scientific">Kwoniella shivajii</name>
    <dbReference type="NCBI Taxonomy" id="564305"/>
    <lineage>
        <taxon>Eukaryota</taxon>
        <taxon>Fungi</taxon>
        <taxon>Dikarya</taxon>
        <taxon>Basidiomycota</taxon>
        <taxon>Agaricomycotina</taxon>
        <taxon>Tremellomycetes</taxon>
        <taxon>Tremellales</taxon>
        <taxon>Cryptococcaceae</taxon>
        <taxon>Kwoniella</taxon>
    </lineage>
</organism>
<feature type="region of interest" description="Disordered" evidence="1">
    <location>
        <begin position="1"/>
        <end position="166"/>
    </location>
</feature>
<feature type="compositionally biased region" description="Acidic residues" evidence="1">
    <location>
        <begin position="123"/>
        <end position="135"/>
    </location>
</feature>
<evidence type="ECO:0008006" key="4">
    <source>
        <dbReference type="Google" id="ProtNLM"/>
    </source>
</evidence>
<dbReference type="InterPro" id="IPR050667">
    <property type="entry name" value="PPR-containing_protein"/>
</dbReference>
<feature type="compositionally biased region" description="Basic and acidic residues" evidence="1">
    <location>
        <begin position="56"/>
        <end position="66"/>
    </location>
</feature>
<evidence type="ECO:0000313" key="2">
    <source>
        <dbReference type="EMBL" id="WRT67646.1"/>
    </source>
</evidence>
<name>A0ABZ1D0U3_9TREE</name>
<feature type="compositionally biased region" description="Low complexity" evidence="1">
    <location>
        <begin position="76"/>
        <end position="91"/>
    </location>
</feature>
<keyword evidence="3" id="KW-1185">Reference proteome</keyword>
<protein>
    <recommendedName>
        <fullName evidence="4">Pentatricopeptide repeat protein</fullName>
    </recommendedName>
</protein>
<dbReference type="Proteomes" id="UP001329825">
    <property type="component" value="Chromosome 6"/>
</dbReference>
<dbReference type="InterPro" id="IPR011990">
    <property type="entry name" value="TPR-like_helical_dom_sf"/>
</dbReference>
<reference evidence="2 3" key="1">
    <citation type="submission" date="2024-01" db="EMBL/GenBank/DDBJ databases">
        <title>Comparative genomics of Cryptococcus and Kwoniella reveals pathogenesis evolution and contrasting modes of karyotype evolution via chromosome fusion or intercentromeric recombination.</title>
        <authorList>
            <person name="Coelho M.A."/>
            <person name="David-Palma M."/>
            <person name="Shea T."/>
            <person name="Bowers K."/>
            <person name="McGinley-Smith S."/>
            <person name="Mohammad A.W."/>
            <person name="Gnirke A."/>
            <person name="Yurkov A.M."/>
            <person name="Nowrousian M."/>
            <person name="Sun S."/>
            <person name="Cuomo C.A."/>
            <person name="Heitman J."/>
        </authorList>
    </citation>
    <scope>NUCLEOTIDE SEQUENCE [LARGE SCALE GENOMIC DNA]</scope>
    <source>
        <strain evidence="2">CBS 11374</strain>
    </source>
</reference>
<feature type="compositionally biased region" description="Polar residues" evidence="1">
    <location>
        <begin position="142"/>
        <end position="158"/>
    </location>
</feature>
<dbReference type="EMBL" id="CP141886">
    <property type="protein sequence ID" value="WRT67646.1"/>
    <property type="molecule type" value="Genomic_DNA"/>
</dbReference>
<evidence type="ECO:0000256" key="1">
    <source>
        <dbReference type="SAM" id="MobiDB-lite"/>
    </source>
</evidence>
<proteinExistence type="predicted"/>
<feature type="compositionally biased region" description="Basic and acidic residues" evidence="1">
    <location>
        <begin position="113"/>
        <end position="122"/>
    </location>
</feature>
<dbReference type="Gene3D" id="1.25.40.10">
    <property type="entry name" value="Tetratricopeptide repeat domain"/>
    <property type="match status" value="3"/>
</dbReference>
<dbReference type="PANTHER" id="PTHR47939">
    <property type="entry name" value="MEMBRANE-ASSOCIATED SALT-INDUCIBLE PROTEIN-LIKE"/>
    <property type="match status" value="1"/>
</dbReference>
<feature type="compositionally biased region" description="Low complexity" evidence="1">
    <location>
        <begin position="29"/>
        <end position="49"/>
    </location>
</feature>
<gene>
    <name evidence="2" type="ORF">IL334_004618</name>
</gene>
<dbReference type="GeneID" id="87956749"/>
<accession>A0ABZ1D0U3</accession>
<dbReference type="PANTHER" id="PTHR47939:SF1">
    <property type="entry name" value="OS04G0684500 PROTEIN"/>
    <property type="match status" value="1"/>
</dbReference>
<sequence length="1158" mass="130555">MLSSARQACTRRLVSSLPPGLPAESSKQALLRATASSASASASATSSRSVRCVQSDSRRNIRDGNHNAHTSKKSRGISSGATSSAALALKSQDNNHHRNDNLSSRYSNDNDEYDRLHIRDQDQDQDQDPNSDQDDYGVWNGKENSTYSESDEYTSQPRSNRDSINDKPSPEWLDSWLLHTYDLSSLPPSPLPPLETFRGLIPSQPLLALLTLTRLSPSDYQYIKHAELKGLMHGCIKVLRSRPFIINRWNSDDMTKSLRILRAILYALPSAKASKDPYKGNYLRGKILSTFFELCLRLNQNRLFKSIYQERLRHQLSSSSSASSSSPSSIQHLRDGHVINFDVLALNLARTFQWKLLIELFDPEHFPDQLFTSEIIAFYMQAHFGIHQGSKIPRIFELYNKLKLNPTPESFNHLIQSFLETGNLPTARDIVKKANISGISDYSTQQLSILRGYRALGFDLDLEKRVLNDIETLGLPLQGRLLNALIRLRMESEDYKGAQGLLKKFNLEDWSTSKSTSEAEQEVNATKGVKPTSATAKLVFQLSSKTGDINTMKQVWTGMKITNRVDDDVIKILLRSLESLGLHEETYSILKKTTTSDETDSEWSLPENVKPGIQSLNFLLGSLARQNGLEGLEAGLQLFHERDVKPDDLTLKIVVDYIKSSTQHQPKELALLVNTIMRSSDVRPTQSLLDTIVADAIDAISRSNTMFRELEPPISGNTFSSTAGLIPSSKFQKLLEDILKYLESIDSRSSSRSLINRLRFDAMTSVKISNIPSARIVWNSLIQRGFKPDHRHIVALIRGYSDAGLMYQAQDLLLLARQVGIPINKSMLFTLLVGWGKLQRSREAKIVYDQIKLLDMDLDSESESYPAFGSSIHNDYTVGNPYSCGNGDDKRRKLEIITAMIQVYNKCGKYSESVLLCYTDLKELDIKLDRKAIVVVSQALRGFGDFKSCLDLLKQHGPSLDPITRRIVKGIRNYQRKVLGLNLSSSPSPSSSSASLILEGTLSTTKPQDQSALYTLIQQDDRPKTIKEIEKFKSDQEILSLAEKLLEDDDQSRPIEFRRWIRLNKMLRKRIKGALLGKRARHKNGDEVGDGVEGIIHEEGGNQRVRSRERRRIIRSIKRNNGIKKSLIGNVGKQALIFRKERRRWNRVTKSSTSNTSS</sequence>
<dbReference type="RefSeq" id="XP_062792386.1">
    <property type="nucleotide sequence ID" value="XM_062936335.1"/>
</dbReference>
<evidence type="ECO:0000313" key="3">
    <source>
        <dbReference type="Proteomes" id="UP001329825"/>
    </source>
</evidence>